<dbReference type="Proteomes" id="UP000267654">
    <property type="component" value="Unassembled WGS sequence"/>
</dbReference>
<reference evidence="7 8" key="1">
    <citation type="submission" date="2018-06" db="EMBL/GenBank/DDBJ databases">
        <title>Extensive metabolic versatility and redundancy in microbially diverse, dynamic hydrothermal sediments.</title>
        <authorList>
            <person name="Dombrowski N."/>
            <person name="Teske A."/>
            <person name="Baker B.J."/>
        </authorList>
    </citation>
    <scope>NUCLEOTIDE SEQUENCE [LARGE SCALE GENOMIC DNA]</scope>
    <source>
        <strain evidence="7">B19_G9</strain>
    </source>
</reference>
<dbReference type="CDD" id="cd06579">
    <property type="entry name" value="TM_PBP1_transp_AraH_like"/>
    <property type="match status" value="1"/>
</dbReference>
<comment type="subcellular location">
    <subcellularLocation>
        <location evidence="1">Cell membrane</location>
        <topology evidence="1">Multi-pass membrane protein</topology>
    </subcellularLocation>
</comment>
<evidence type="ECO:0000313" key="8">
    <source>
        <dbReference type="Proteomes" id="UP000267654"/>
    </source>
</evidence>
<dbReference type="PANTHER" id="PTHR32196">
    <property type="entry name" value="ABC TRANSPORTER PERMEASE PROTEIN YPHD-RELATED-RELATED"/>
    <property type="match status" value="1"/>
</dbReference>
<sequence length="227" mass="23536">MDPWIAVFVGLLVGIGCGYTNGFLISKARINPFIVTLGMLNIARGIVLVITRGYPIPIYAGPVVYFGQGYIGPIPVPVIFMLIIGVIGIILLRNTILGNYVKALGSNEPAARAMGINVERIKAITYTLAGFLSGLAGVVLAGRLSAGQPNAGIGWELDCIAAVIIGGTSLTGGEGSVIGTLIGATLLGVIRNGLVLVGVSMYWQTVVIGLILIGGVALDRFTKARSE</sequence>
<proteinExistence type="predicted"/>
<feature type="transmembrane region" description="Helical" evidence="6">
    <location>
        <begin position="123"/>
        <end position="142"/>
    </location>
</feature>
<dbReference type="InterPro" id="IPR001851">
    <property type="entry name" value="ABC_transp_permease"/>
</dbReference>
<feature type="transmembrane region" description="Helical" evidence="6">
    <location>
        <begin position="201"/>
        <end position="218"/>
    </location>
</feature>
<feature type="transmembrane region" description="Helical" evidence="6">
    <location>
        <begin position="33"/>
        <end position="54"/>
    </location>
</feature>
<protein>
    <submittedName>
        <fullName evidence="7">Ribose ABC transporter permease</fullName>
    </submittedName>
</protein>
<evidence type="ECO:0000256" key="4">
    <source>
        <dbReference type="ARBA" id="ARBA00022989"/>
    </source>
</evidence>
<keyword evidence="4 6" id="KW-1133">Transmembrane helix</keyword>
<keyword evidence="5 6" id="KW-0472">Membrane</keyword>
<dbReference type="Pfam" id="PF02653">
    <property type="entry name" value="BPD_transp_2"/>
    <property type="match status" value="1"/>
</dbReference>
<evidence type="ECO:0000256" key="5">
    <source>
        <dbReference type="ARBA" id="ARBA00023136"/>
    </source>
</evidence>
<name>A0A662D7G4_UNCAE</name>
<organism evidence="7 8">
    <name type="scientific">Aerophobetes bacterium</name>
    <dbReference type="NCBI Taxonomy" id="2030807"/>
    <lineage>
        <taxon>Bacteria</taxon>
        <taxon>Candidatus Aerophobota</taxon>
    </lineage>
</organism>
<evidence type="ECO:0000313" key="7">
    <source>
        <dbReference type="EMBL" id="RLE11714.1"/>
    </source>
</evidence>
<dbReference type="GO" id="GO:0022857">
    <property type="term" value="F:transmembrane transporter activity"/>
    <property type="evidence" value="ECO:0007669"/>
    <property type="project" value="InterPro"/>
</dbReference>
<evidence type="ECO:0000256" key="1">
    <source>
        <dbReference type="ARBA" id="ARBA00004651"/>
    </source>
</evidence>
<feature type="transmembrane region" description="Helical" evidence="6">
    <location>
        <begin position="6"/>
        <end position="26"/>
    </location>
</feature>
<evidence type="ECO:0000256" key="6">
    <source>
        <dbReference type="SAM" id="Phobius"/>
    </source>
</evidence>
<dbReference type="PANTHER" id="PTHR32196:SF72">
    <property type="entry name" value="RIBOSE IMPORT PERMEASE PROTEIN RBSC"/>
    <property type="match status" value="1"/>
</dbReference>
<evidence type="ECO:0000256" key="3">
    <source>
        <dbReference type="ARBA" id="ARBA00022692"/>
    </source>
</evidence>
<dbReference type="EMBL" id="QMQB01000219">
    <property type="protein sequence ID" value="RLE11714.1"/>
    <property type="molecule type" value="Genomic_DNA"/>
</dbReference>
<comment type="caution">
    <text evidence="7">The sequence shown here is derived from an EMBL/GenBank/DDBJ whole genome shotgun (WGS) entry which is preliminary data.</text>
</comment>
<feature type="transmembrane region" description="Helical" evidence="6">
    <location>
        <begin position="74"/>
        <end position="92"/>
    </location>
</feature>
<dbReference type="GO" id="GO:0005886">
    <property type="term" value="C:plasma membrane"/>
    <property type="evidence" value="ECO:0007669"/>
    <property type="project" value="UniProtKB-SubCell"/>
</dbReference>
<keyword evidence="3 6" id="KW-0812">Transmembrane</keyword>
<keyword evidence="2" id="KW-1003">Cell membrane</keyword>
<accession>A0A662D7G4</accession>
<gene>
    <name evidence="7" type="ORF">DRI96_05735</name>
</gene>
<dbReference type="AlphaFoldDB" id="A0A662D7G4"/>
<evidence type="ECO:0000256" key="2">
    <source>
        <dbReference type="ARBA" id="ARBA00022475"/>
    </source>
</evidence>